<dbReference type="InterPro" id="IPR004360">
    <property type="entry name" value="Glyas_Fos-R_dOase_dom"/>
</dbReference>
<evidence type="ECO:0000313" key="3">
    <source>
        <dbReference type="Proteomes" id="UP000198373"/>
    </source>
</evidence>
<dbReference type="AlphaFoldDB" id="A0A239FDS4"/>
<dbReference type="Gene3D" id="3.10.180.10">
    <property type="entry name" value="2,3-Dihydroxybiphenyl 1,2-Dioxygenase, domain 1"/>
    <property type="match status" value="1"/>
</dbReference>
<organism evidence="2 3">
    <name type="scientific">Geodermatophilus pulveris</name>
    <dbReference type="NCBI Taxonomy" id="1564159"/>
    <lineage>
        <taxon>Bacteria</taxon>
        <taxon>Bacillati</taxon>
        <taxon>Actinomycetota</taxon>
        <taxon>Actinomycetes</taxon>
        <taxon>Geodermatophilales</taxon>
        <taxon>Geodermatophilaceae</taxon>
        <taxon>Geodermatophilus</taxon>
    </lineage>
</organism>
<dbReference type="OrthoDB" id="4548523at2"/>
<dbReference type="InterPro" id="IPR037523">
    <property type="entry name" value="VOC_core"/>
</dbReference>
<name>A0A239FDS4_9ACTN</name>
<dbReference type="PROSITE" id="PS51819">
    <property type="entry name" value="VOC"/>
    <property type="match status" value="1"/>
</dbReference>
<feature type="domain" description="VOC" evidence="1">
    <location>
        <begin position="5"/>
        <end position="126"/>
    </location>
</feature>
<dbReference type="Proteomes" id="UP000198373">
    <property type="component" value="Unassembled WGS sequence"/>
</dbReference>
<dbReference type="InterPro" id="IPR029068">
    <property type="entry name" value="Glyas_Bleomycin-R_OHBP_Dase"/>
</dbReference>
<sequence>MSLRGFNALMFLVDDVAAATEWYTEFLGAPPVFTRPGRGGRTIYAKFAVGEDQHELALADSSRAPEGRPAGPGGAVVHWSVDDVEATLARLTSMGAREYVPVTPHGPFVTAIVVDPFGNLLGLHGVLATPHYSDEDLAPARTS</sequence>
<reference evidence="3" key="1">
    <citation type="submission" date="2017-06" db="EMBL/GenBank/DDBJ databases">
        <authorList>
            <person name="Varghese N."/>
            <person name="Submissions S."/>
        </authorList>
    </citation>
    <scope>NUCLEOTIDE SEQUENCE [LARGE SCALE GENOMIC DNA]</scope>
    <source>
        <strain evidence="3">DSM 46839</strain>
    </source>
</reference>
<dbReference type="SUPFAM" id="SSF54593">
    <property type="entry name" value="Glyoxalase/Bleomycin resistance protein/Dihydroxybiphenyl dioxygenase"/>
    <property type="match status" value="1"/>
</dbReference>
<keyword evidence="3" id="KW-1185">Reference proteome</keyword>
<protein>
    <recommendedName>
        <fullName evidence="1">VOC domain-containing protein</fullName>
    </recommendedName>
</protein>
<accession>A0A239FDS4</accession>
<evidence type="ECO:0000313" key="2">
    <source>
        <dbReference type="EMBL" id="SNS55079.1"/>
    </source>
</evidence>
<dbReference type="CDD" id="cd06587">
    <property type="entry name" value="VOC"/>
    <property type="match status" value="1"/>
</dbReference>
<evidence type="ECO:0000259" key="1">
    <source>
        <dbReference type="PROSITE" id="PS51819"/>
    </source>
</evidence>
<dbReference type="RefSeq" id="WP_089305779.1">
    <property type="nucleotide sequence ID" value="NZ_FZOO01000005.1"/>
</dbReference>
<dbReference type="Pfam" id="PF00903">
    <property type="entry name" value="Glyoxalase"/>
    <property type="match status" value="1"/>
</dbReference>
<gene>
    <name evidence="2" type="ORF">SAMN06893096_10543</name>
</gene>
<proteinExistence type="predicted"/>
<dbReference type="EMBL" id="FZOO01000005">
    <property type="protein sequence ID" value="SNS55079.1"/>
    <property type="molecule type" value="Genomic_DNA"/>
</dbReference>